<feature type="domain" description="Potassium channel" evidence="3">
    <location>
        <begin position="158"/>
        <end position="226"/>
    </location>
</feature>
<comment type="caution">
    <text evidence="4">The sequence shown here is derived from an EMBL/GenBank/DDBJ whole genome shotgun (WGS) entry which is preliminary data.</text>
</comment>
<protein>
    <submittedName>
        <fullName evidence="4">Voltage-gated potassium channel (Modular protein)</fullName>
    </submittedName>
</protein>
<dbReference type="InterPro" id="IPR013099">
    <property type="entry name" value="K_chnl_dom"/>
</dbReference>
<sequence length="280" mass="30137">MPSEIVKVRRSWIGFNKVPAGESMKVRALGRATAPWMAGIALLAMGSFYLEDLQRSAALALWGPRIDGFILAAFAIEMACMLALCRKPARYLRANWLKLVIVASSGLVLWGARLHAMPVAHLLHLIYVALVFAWLLGHVRAAFSRSVIPFASLLGAGAVLLAAVGFYRIEPTVHSYGQGVWLAFTTAATVGYGDIVPTSAAAKVLAALDVVVGYAVFSLITGGIAALFIGQAEKQARHALHCEVEALRDELRQSRIELTSRRPDDSGPKGLHSVHNDSTV</sequence>
<feature type="transmembrane region" description="Helical" evidence="2">
    <location>
        <begin position="96"/>
        <end position="113"/>
    </location>
</feature>
<dbReference type="Gene3D" id="1.10.287.70">
    <property type="match status" value="1"/>
</dbReference>
<keyword evidence="4" id="KW-0813">Transport</keyword>
<dbReference type="GO" id="GO:0034220">
    <property type="term" value="P:monoatomic ion transmembrane transport"/>
    <property type="evidence" value="ECO:0007669"/>
    <property type="project" value="UniProtKB-KW"/>
</dbReference>
<dbReference type="SUPFAM" id="SSF81324">
    <property type="entry name" value="Voltage-gated potassium channels"/>
    <property type="match status" value="1"/>
</dbReference>
<dbReference type="Pfam" id="PF07885">
    <property type="entry name" value="Ion_trans_2"/>
    <property type="match status" value="1"/>
</dbReference>
<feature type="transmembrane region" description="Helical" evidence="2">
    <location>
        <begin position="211"/>
        <end position="230"/>
    </location>
</feature>
<dbReference type="Proteomes" id="UP000078599">
    <property type="component" value="Unassembled WGS sequence"/>
</dbReference>
<evidence type="ECO:0000313" key="5">
    <source>
        <dbReference type="Proteomes" id="UP000078599"/>
    </source>
</evidence>
<proteinExistence type="predicted"/>
<evidence type="ECO:0000313" key="4">
    <source>
        <dbReference type="EMBL" id="CQR38295.1"/>
    </source>
</evidence>
<feature type="transmembrane region" description="Helical" evidence="2">
    <location>
        <begin position="119"/>
        <end position="136"/>
    </location>
</feature>
<dbReference type="EMBL" id="CTRI01000029">
    <property type="protein sequence ID" value="CQR38295.1"/>
    <property type="molecule type" value="Genomic_DNA"/>
</dbReference>
<feature type="compositionally biased region" description="Basic and acidic residues" evidence="1">
    <location>
        <begin position="257"/>
        <end position="267"/>
    </location>
</feature>
<feature type="transmembrane region" description="Helical" evidence="2">
    <location>
        <begin position="62"/>
        <end position="84"/>
    </location>
</feature>
<organism evidence="4 5">
    <name type="scientific">Thiomonas arsenitoxydans (strain DSM 22701 / CIP 110005 / 3As)</name>
    <dbReference type="NCBI Taxonomy" id="426114"/>
    <lineage>
        <taxon>Bacteria</taxon>
        <taxon>Pseudomonadati</taxon>
        <taxon>Pseudomonadota</taxon>
        <taxon>Betaproteobacteria</taxon>
        <taxon>Burkholderiales</taxon>
        <taxon>Thiomonas</taxon>
    </lineage>
</organism>
<gene>
    <name evidence="4" type="ORF">THICB1_70384</name>
</gene>
<evidence type="ECO:0000256" key="2">
    <source>
        <dbReference type="SAM" id="Phobius"/>
    </source>
</evidence>
<evidence type="ECO:0000259" key="3">
    <source>
        <dbReference type="Pfam" id="PF07885"/>
    </source>
</evidence>
<feature type="transmembrane region" description="Helical" evidence="2">
    <location>
        <begin position="148"/>
        <end position="169"/>
    </location>
</feature>
<keyword evidence="4" id="KW-0406">Ion transport</keyword>
<keyword evidence="2" id="KW-0472">Membrane</keyword>
<keyword evidence="2" id="KW-0812">Transmembrane</keyword>
<reference evidence="4 5" key="1">
    <citation type="submission" date="2015-03" db="EMBL/GenBank/DDBJ databases">
        <authorList>
            <person name="Regsiter A."/>
            <person name="william w."/>
        </authorList>
    </citation>
    <scope>NUCLEOTIDE SEQUENCE [LARGE SCALE GENOMIC DNA]</scope>
    <source>
        <strain evidence="4 5">CB1</strain>
    </source>
</reference>
<name>A0ABP1ZAK5_THIA3</name>
<evidence type="ECO:0000256" key="1">
    <source>
        <dbReference type="SAM" id="MobiDB-lite"/>
    </source>
</evidence>
<keyword evidence="5" id="KW-1185">Reference proteome</keyword>
<accession>A0ABP1ZAK5</accession>
<feature type="region of interest" description="Disordered" evidence="1">
    <location>
        <begin position="257"/>
        <end position="280"/>
    </location>
</feature>
<keyword evidence="2" id="KW-1133">Transmembrane helix</keyword>
<feature type="transmembrane region" description="Helical" evidence="2">
    <location>
        <begin position="33"/>
        <end position="50"/>
    </location>
</feature>
<keyword evidence="4" id="KW-0407">Ion channel</keyword>